<keyword evidence="1" id="KW-0472">Membrane</keyword>
<keyword evidence="1" id="KW-1133">Transmembrane helix</keyword>
<dbReference type="EMBL" id="SNRY01001649">
    <property type="protein sequence ID" value="KAA6329433.1"/>
    <property type="molecule type" value="Genomic_DNA"/>
</dbReference>
<evidence type="ECO:0008006" key="3">
    <source>
        <dbReference type="Google" id="ProtNLM"/>
    </source>
</evidence>
<organism evidence="2">
    <name type="scientific">termite gut metagenome</name>
    <dbReference type="NCBI Taxonomy" id="433724"/>
    <lineage>
        <taxon>unclassified sequences</taxon>
        <taxon>metagenomes</taxon>
        <taxon>organismal metagenomes</taxon>
    </lineage>
</organism>
<keyword evidence="1" id="KW-0812">Transmembrane</keyword>
<reference evidence="2" key="1">
    <citation type="submission" date="2019-03" db="EMBL/GenBank/DDBJ databases">
        <title>Single cell metagenomics reveals metabolic interactions within the superorganism composed of flagellate Streblomastix strix and complex community of Bacteroidetes bacteria on its surface.</title>
        <authorList>
            <person name="Treitli S.C."/>
            <person name="Kolisko M."/>
            <person name="Husnik F."/>
            <person name="Keeling P."/>
            <person name="Hampl V."/>
        </authorList>
    </citation>
    <scope>NUCLEOTIDE SEQUENCE</scope>
    <source>
        <strain evidence="2">STM</strain>
    </source>
</reference>
<evidence type="ECO:0000313" key="2">
    <source>
        <dbReference type="EMBL" id="KAA6329433.1"/>
    </source>
</evidence>
<dbReference type="Pfam" id="PF16479">
    <property type="entry name" value="DUF5056"/>
    <property type="match status" value="1"/>
</dbReference>
<gene>
    <name evidence="2" type="ORF">EZS27_021757</name>
</gene>
<evidence type="ECO:0000256" key="1">
    <source>
        <dbReference type="SAM" id="Phobius"/>
    </source>
</evidence>
<dbReference type="AlphaFoldDB" id="A0A5J4R9N6"/>
<comment type="caution">
    <text evidence="2">The sequence shown here is derived from an EMBL/GenBank/DDBJ whole genome shotgun (WGS) entry which is preliminary data.</text>
</comment>
<feature type="transmembrane region" description="Helical" evidence="1">
    <location>
        <begin position="86"/>
        <end position="105"/>
    </location>
</feature>
<accession>A0A5J4R9N6</accession>
<protein>
    <recommendedName>
        <fullName evidence="3">DUF5056 domain-containing protein</fullName>
    </recommendedName>
</protein>
<proteinExistence type="predicted"/>
<dbReference type="InterPro" id="IPR032129">
    <property type="entry name" value="DUF5056"/>
</dbReference>
<name>A0A5J4R9N6_9ZZZZ</name>
<feature type="transmembrane region" description="Helical" evidence="1">
    <location>
        <begin position="41"/>
        <end position="66"/>
    </location>
</feature>
<sequence length="108" mass="12135">MMETDDELLKQLFSGQKQEIADNGFTRRVIRHLPDRRKRLATLWMMVFCSLCAIILFFAFGGIEIITGILHETVASIVRGGSNLDLKSLFIAVAVLVCMGVNRICSME</sequence>